<dbReference type="InterPro" id="IPR011067">
    <property type="entry name" value="Plasmid_toxin/cell-grow_inhib"/>
</dbReference>
<dbReference type="RefSeq" id="WP_340343213.1">
    <property type="nucleotide sequence ID" value="NZ_JBBKZT010000006.1"/>
</dbReference>
<reference evidence="2 3" key="1">
    <citation type="submission" date="2024-03" db="EMBL/GenBank/DDBJ databases">
        <title>Novel species of the genus Variovorax.</title>
        <authorList>
            <person name="Liu Q."/>
            <person name="Xin Y.-H."/>
        </authorList>
    </citation>
    <scope>NUCLEOTIDE SEQUENCE [LARGE SCALE GENOMIC DNA]</scope>
    <source>
        <strain evidence="2 3">KACC 18900</strain>
    </source>
</reference>
<proteinExistence type="inferred from homology"/>
<sequence>MVKRGEIWLVNLDPTVGSEIKKSRPCVVISPSELNDHLRTVIVAPMTSKGFTAPFRIALTHGGTKGLILLDQIRTVDKVRLAKKLGAVTAKTLAATLATLQEVFAE</sequence>
<dbReference type="SUPFAM" id="SSF50118">
    <property type="entry name" value="Cell growth inhibitor/plasmid maintenance toxic component"/>
    <property type="match status" value="1"/>
</dbReference>
<comment type="function">
    <text evidence="1">Toxic component of a type II toxin-antitoxin (TA) system.</text>
</comment>
<dbReference type="InterPro" id="IPR003477">
    <property type="entry name" value="PemK-like"/>
</dbReference>
<dbReference type="PANTHER" id="PTHR33988">
    <property type="entry name" value="ENDORIBONUCLEASE MAZF-RELATED"/>
    <property type="match status" value="1"/>
</dbReference>
<dbReference type="Proteomes" id="UP001385892">
    <property type="component" value="Unassembled WGS sequence"/>
</dbReference>
<dbReference type="EC" id="3.1.-.-" evidence="1"/>
<comment type="similarity">
    <text evidence="1">Belongs to the PemK/MazF family.</text>
</comment>
<keyword evidence="1" id="KW-0255">Endonuclease</keyword>
<comment type="caution">
    <text evidence="2">The sequence shown here is derived from an EMBL/GenBank/DDBJ whole genome shotgun (WGS) entry which is preliminary data.</text>
</comment>
<dbReference type="EMBL" id="JBBKZT010000006">
    <property type="protein sequence ID" value="MEJ8847923.1"/>
    <property type="molecule type" value="Genomic_DNA"/>
</dbReference>
<keyword evidence="1" id="KW-0540">Nuclease</keyword>
<evidence type="ECO:0000313" key="3">
    <source>
        <dbReference type="Proteomes" id="UP001385892"/>
    </source>
</evidence>
<dbReference type="Pfam" id="PF02452">
    <property type="entry name" value="PemK_toxin"/>
    <property type="match status" value="1"/>
</dbReference>
<dbReference type="PIRSF" id="PIRSF033490">
    <property type="entry name" value="MazF"/>
    <property type="match status" value="1"/>
</dbReference>
<organism evidence="2 3">
    <name type="scientific">Variovorax rhizosphaerae</name>
    <dbReference type="NCBI Taxonomy" id="1836200"/>
    <lineage>
        <taxon>Bacteria</taxon>
        <taxon>Pseudomonadati</taxon>
        <taxon>Pseudomonadota</taxon>
        <taxon>Betaproteobacteria</taxon>
        <taxon>Burkholderiales</taxon>
        <taxon>Comamonadaceae</taxon>
        <taxon>Variovorax</taxon>
    </lineage>
</organism>
<dbReference type="Gene3D" id="2.30.30.110">
    <property type="match status" value="1"/>
</dbReference>
<evidence type="ECO:0000313" key="2">
    <source>
        <dbReference type="EMBL" id="MEJ8847923.1"/>
    </source>
</evidence>
<keyword evidence="1 2" id="KW-0378">Hydrolase</keyword>
<keyword evidence="3" id="KW-1185">Reference proteome</keyword>
<name>A0ABU8WK56_9BURK</name>
<dbReference type="GO" id="GO:0016787">
    <property type="term" value="F:hydrolase activity"/>
    <property type="evidence" value="ECO:0007669"/>
    <property type="project" value="UniProtKB-KW"/>
</dbReference>
<dbReference type="PANTHER" id="PTHR33988:SF2">
    <property type="entry name" value="ENDORIBONUCLEASE MAZF"/>
    <property type="match status" value="1"/>
</dbReference>
<gene>
    <name evidence="2" type="ORF">WKW82_14780</name>
</gene>
<protein>
    <recommendedName>
        <fullName evidence="1">mRNA interferase</fullName>
        <ecNumber evidence="1">3.1.-.-</ecNumber>
    </recommendedName>
</protein>
<accession>A0ABU8WK56</accession>
<evidence type="ECO:0000256" key="1">
    <source>
        <dbReference type="PIRNR" id="PIRNR033490"/>
    </source>
</evidence>